<name>A0ABQ0Q686_9PROT</name>
<evidence type="ECO:0000256" key="2">
    <source>
        <dbReference type="ARBA" id="ARBA00022679"/>
    </source>
</evidence>
<dbReference type="InterPro" id="IPR042203">
    <property type="entry name" value="Leu/Phe-tRNA_Trfase_C"/>
</dbReference>
<evidence type="ECO:0000256" key="1">
    <source>
        <dbReference type="ARBA" id="ARBA00022490"/>
    </source>
</evidence>
<dbReference type="InterPro" id="IPR004616">
    <property type="entry name" value="Leu/Phe-tRNA_Trfase"/>
</dbReference>
<dbReference type="NCBIfam" id="TIGR00667">
    <property type="entry name" value="aat"/>
    <property type="match status" value="1"/>
</dbReference>
<comment type="catalytic activity">
    <reaction evidence="4">
        <text>N-terminal L-arginyl-[protein] + L-leucyl-tRNA(Leu) = N-terminal L-leucyl-L-arginyl-[protein] + tRNA(Leu) + H(+)</text>
        <dbReference type="Rhea" id="RHEA:50416"/>
        <dbReference type="Rhea" id="RHEA-COMP:9613"/>
        <dbReference type="Rhea" id="RHEA-COMP:9622"/>
        <dbReference type="Rhea" id="RHEA-COMP:12672"/>
        <dbReference type="Rhea" id="RHEA-COMP:12673"/>
        <dbReference type="ChEBI" id="CHEBI:15378"/>
        <dbReference type="ChEBI" id="CHEBI:64719"/>
        <dbReference type="ChEBI" id="CHEBI:78442"/>
        <dbReference type="ChEBI" id="CHEBI:78494"/>
        <dbReference type="ChEBI" id="CHEBI:133044"/>
        <dbReference type="EC" id="2.3.2.6"/>
    </reaction>
</comment>
<dbReference type="Gene3D" id="3.40.630.70">
    <property type="entry name" value="Leucyl/phenylalanyl-tRNA-protein transferase, C-terminal domain"/>
    <property type="match status" value="1"/>
</dbReference>
<comment type="similarity">
    <text evidence="4">Belongs to the L/F-transferase family.</text>
</comment>
<keyword evidence="3 4" id="KW-0012">Acyltransferase</keyword>
<sequence length="226" mass="25395">MTDPITPGHLLSAYRMGIFPMSDGREASEISWHRPLLRGVIPLDAQFHCPRRLARTALQGRFAVTSDRCFNDVIRLCAETPGREETWISDRIQKRYTLLHDLGHAHSIETWRGNELVGGLYGVMMGGAFFGESMFSLCTDASKIALLHLVAALRQAGFTLLDAQFPTAHLETFGCLTVPDGAYRLMLDRALAIEASWHQDVSLGRLREEITRLREGIMVRRGTEEK</sequence>
<evidence type="ECO:0000256" key="3">
    <source>
        <dbReference type="ARBA" id="ARBA00023315"/>
    </source>
</evidence>
<dbReference type="Pfam" id="PF03588">
    <property type="entry name" value="Leu_Phe_trans"/>
    <property type="match status" value="1"/>
</dbReference>
<comment type="catalytic activity">
    <reaction evidence="4">
        <text>N-terminal L-lysyl-[protein] + L-leucyl-tRNA(Leu) = N-terminal L-leucyl-L-lysyl-[protein] + tRNA(Leu) + H(+)</text>
        <dbReference type="Rhea" id="RHEA:12340"/>
        <dbReference type="Rhea" id="RHEA-COMP:9613"/>
        <dbReference type="Rhea" id="RHEA-COMP:9622"/>
        <dbReference type="Rhea" id="RHEA-COMP:12670"/>
        <dbReference type="Rhea" id="RHEA-COMP:12671"/>
        <dbReference type="ChEBI" id="CHEBI:15378"/>
        <dbReference type="ChEBI" id="CHEBI:65249"/>
        <dbReference type="ChEBI" id="CHEBI:78442"/>
        <dbReference type="ChEBI" id="CHEBI:78494"/>
        <dbReference type="ChEBI" id="CHEBI:133043"/>
        <dbReference type="EC" id="2.3.2.6"/>
    </reaction>
</comment>
<protein>
    <recommendedName>
        <fullName evidence="4">Leucyl/phenylalanyl-tRNA--protein transferase</fullName>
        <ecNumber evidence="4">2.3.2.6</ecNumber>
    </recommendedName>
    <alternativeName>
        <fullName evidence="4">L/F-transferase</fullName>
    </alternativeName>
    <alternativeName>
        <fullName evidence="4">Leucyltransferase</fullName>
    </alternativeName>
    <alternativeName>
        <fullName evidence="4">Phenyalanyltransferase</fullName>
    </alternativeName>
</protein>
<dbReference type="PANTHER" id="PTHR30098">
    <property type="entry name" value="LEUCYL/PHENYLALANYL-TRNA--PROTEIN TRANSFERASE"/>
    <property type="match status" value="1"/>
</dbReference>
<dbReference type="EMBL" id="BAPV01000060">
    <property type="protein sequence ID" value="GBQ93214.1"/>
    <property type="molecule type" value="Genomic_DNA"/>
</dbReference>
<dbReference type="RefSeq" id="WP_264817286.1">
    <property type="nucleotide sequence ID" value="NZ_BAPV01000060.1"/>
</dbReference>
<comment type="function">
    <text evidence="4">Functions in the N-end rule pathway of protein degradation where it conjugates Leu, Phe and, less efficiently, Met from aminoacyl-tRNAs to the N-termini of proteins containing an N-terminal arginine or lysine.</text>
</comment>
<dbReference type="GO" id="GO:0016740">
    <property type="term" value="F:transferase activity"/>
    <property type="evidence" value="ECO:0007669"/>
    <property type="project" value="UniProtKB-KW"/>
</dbReference>
<gene>
    <name evidence="4" type="primary">aat</name>
    <name evidence="5" type="ORF">AA0535_2772</name>
</gene>
<dbReference type="SUPFAM" id="SSF55729">
    <property type="entry name" value="Acyl-CoA N-acyltransferases (Nat)"/>
    <property type="match status" value="1"/>
</dbReference>
<proteinExistence type="inferred from homology"/>
<evidence type="ECO:0000313" key="6">
    <source>
        <dbReference type="Proteomes" id="UP001062776"/>
    </source>
</evidence>
<keyword evidence="1 4" id="KW-0963">Cytoplasm</keyword>
<accession>A0ABQ0Q686</accession>
<comment type="subcellular location">
    <subcellularLocation>
        <location evidence="4">Cytoplasm</location>
    </subcellularLocation>
</comment>
<dbReference type="InterPro" id="IPR016181">
    <property type="entry name" value="Acyl_CoA_acyltransferase"/>
</dbReference>
<evidence type="ECO:0000313" key="5">
    <source>
        <dbReference type="EMBL" id="GBQ93214.1"/>
    </source>
</evidence>
<dbReference type="PANTHER" id="PTHR30098:SF2">
    <property type="entry name" value="LEUCYL_PHENYLALANYL-TRNA--PROTEIN TRANSFERASE"/>
    <property type="match status" value="1"/>
</dbReference>
<evidence type="ECO:0000256" key="4">
    <source>
        <dbReference type="HAMAP-Rule" id="MF_00688"/>
    </source>
</evidence>
<comment type="caution">
    <text evidence="5">The sequence shown here is derived from an EMBL/GenBank/DDBJ whole genome shotgun (WGS) entry which is preliminary data.</text>
</comment>
<dbReference type="HAMAP" id="MF_00688">
    <property type="entry name" value="Leu_Phe_trans"/>
    <property type="match status" value="1"/>
</dbReference>
<keyword evidence="2 4" id="KW-0808">Transferase</keyword>
<reference evidence="5" key="1">
    <citation type="submission" date="2013-04" db="EMBL/GenBank/DDBJ databases">
        <title>The genome sequencing project of 58 acetic acid bacteria.</title>
        <authorList>
            <person name="Okamoto-Kainuma A."/>
            <person name="Ishikawa M."/>
            <person name="Umino S."/>
            <person name="Koizumi Y."/>
            <person name="Shiwa Y."/>
            <person name="Yoshikawa H."/>
            <person name="Matsutani M."/>
            <person name="Matsushita K."/>
        </authorList>
    </citation>
    <scope>NUCLEOTIDE SEQUENCE</scope>
    <source>
        <strain evidence="5">NRIC 0535</strain>
    </source>
</reference>
<comment type="catalytic activity">
    <reaction evidence="4">
        <text>L-phenylalanyl-tRNA(Phe) + an N-terminal L-alpha-aminoacyl-[protein] = an N-terminal L-phenylalanyl-L-alpha-aminoacyl-[protein] + tRNA(Phe)</text>
        <dbReference type="Rhea" id="RHEA:43632"/>
        <dbReference type="Rhea" id="RHEA-COMP:9668"/>
        <dbReference type="Rhea" id="RHEA-COMP:9699"/>
        <dbReference type="Rhea" id="RHEA-COMP:10636"/>
        <dbReference type="Rhea" id="RHEA-COMP:10637"/>
        <dbReference type="ChEBI" id="CHEBI:78442"/>
        <dbReference type="ChEBI" id="CHEBI:78531"/>
        <dbReference type="ChEBI" id="CHEBI:78597"/>
        <dbReference type="ChEBI" id="CHEBI:83561"/>
        <dbReference type="EC" id="2.3.2.6"/>
    </reaction>
</comment>
<dbReference type="EC" id="2.3.2.6" evidence="4"/>
<organism evidence="5 6">
    <name type="scientific">Asaia krungthepensis NRIC 0535</name>
    <dbReference type="NCBI Taxonomy" id="1307925"/>
    <lineage>
        <taxon>Bacteria</taxon>
        <taxon>Pseudomonadati</taxon>
        <taxon>Pseudomonadota</taxon>
        <taxon>Alphaproteobacteria</taxon>
        <taxon>Acetobacterales</taxon>
        <taxon>Acetobacteraceae</taxon>
        <taxon>Asaia</taxon>
    </lineage>
</organism>
<dbReference type="Proteomes" id="UP001062776">
    <property type="component" value="Unassembled WGS sequence"/>
</dbReference>
<keyword evidence="6" id="KW-1185">Reference proteome</keyword>